<feature type="transmembrane region" description="Helical" evidence="1">
    <location>
        <begin position="197"/>
        <end position="217"/>
    </location>
</feature>
<gene>
    <name evidence="2" type="ORF">ACFOUW_25425</name>
</gene>
<protein>
    <recommendedName>
        <fullName evidence="4">DUF3995 domain-containing protein</fullName>
    </recommendedName>
</protein>
<evidence type="ECO:0000256" key="1">
    <source>
        <dbReference type="SAM" id="Phobius"/>
    </source>
</evidence>
<keyword evidence="1" id="KW-1133">Transmembrane helix</keyword>
<keyword evidence="1" id="KW-0812">Transmembrane</keyword>
<dbReference type="RefSeq" id="WP_205114952.1">
    <property type="nucleotide sequence ID" value="NZ_JAFBCM010000001.1"/>
</dbReference>
<feature type="transmembrane region" description="Helical" evidence="1">
    <location>
        <begin position="281"/>
        <end position="299"/>
    </location>
</feature>
<feature type="transmembrane region" description="Helical" evidence="1">
    <location>
        <begin position="238"/>
        <end position="261"/>
    </location>
</feature>
<feature type="transmembrane region" description="Helical" evidence="1">
    <location>
        <begin position="54"/>
        <end position="74"/>
    </location>
</feature>
<evidence type="ECO:0000313" key="3">
    <source>
        <dbReference type="Proteomes" id="UP001595699"/>
    </source>
</evidence>
<evidence type="ECO:0008006" key="4">
    <source>
        <dbReference type="Google" id="ProtNLM"/>
    </source>
</evidence>
<feature type="transmembrane region" description="Helical" evidence="1">
    <location>
        <begin position="114"/>
        <end position="137"/>
    </location>
</feature>
<proteinExistence type="predicted"/>
<name>A0ABV7YFS9_9ACTN</name>
<keyword evidence="3" id="KW-1185">Reference proteome</keyword>
<feature type="transmembrane region" description="Helical" evidence="1">
    <location>
        <begin position="81"/>
        <end position="102"/>
    </location>
</feature>
<sequence>MVKTSLIRSAAAAWSALSALLGVGWATGVVPFPFGANDPRRGEVGSLLDNAEPLTMGLGTAGVGLFGLVLAFALGRFRRAWPLAAVLAAGLFVAVPDIRVIQNFAYLFFGVTKMWELGLAVCVFSMVGGALWAWVAIRQCRAKPTDQAKLEHWRVPVTYAAALLALPYPIVRISWALGIPLGVPPSMLDADDLALRLGETGLGLLAVGGGILTLGLVRPWGETFPRWIPFAGGRRVPVWFAVAPAITAALMIAQSGLRVTAWAIANVDPITATNWGSGGPGLFFVPWAVAVALAAYAYYRHRTSGEIDAHA</sequence>
<keyword evidence="1" id="KW-0472">Membrane</keyword>
<reference evidence="3" key="1">
    <citation type="journal article" date="2019" name="Int. J. Syst. Evol. Microbiol.">
        <title>The Global Catalogue of Microorganisms (GCM) 10K type strain sequencing project: providing services to taxonomists for standard genome sequencing and annotation.</title>
        <authorList>
            <consortium name="The Broad Institute Genomics Platform"/>
            <consortium name="The Broad Institute Genome Sequencing Center for Infectious Disease"/>
            <person name="Wu L."/>
            <person name="Ma J."/>
        </authorList>
    </citation>
    <scope>NUCLEOTIDE SEQUENCE [LARGE SCALE GENOMIC DNA]</scope>
    <source>
        <strain evidence="3">CGMCC 4.7241</strain>
    </source>
</reference>
<evidence type="ECO:0000313" key="2">
    <source>
        <dbReference type="EMBL" id="MFC3764201.1"/>
    </source>
</evidence>
<dbReference type="Proteomes" id="UP001595699">
    <property type="component" value="Unassembled WGS sequence"/>
</dbReference>
<comment type="caution">
    <text evidence="2">The sequence shown here is derived from an EMBL/GenBank/DDBJ whole genome shotgun (WGS) entry which is preliminary data.</text>
</comment>
<accession>A0ABV7YFS9</accession>
<dbReference type="EMBL" id="JBHRZH010000023">
    <property type="protein sequence ID" value="MFC3764201.1"/>
    <property type="molecule type" value="Genomic_DNA"/>
</dbReference>
<organism evidence="2 3">
    <name type="scientific">Tenggerimyces flavus</name>
    <dbReference type="NCBI Taxonomy" id="1708749"/>
    <lineage>
        <taxon>Bacteria</taxon>
        <taxon>Bacillati</taxon>
        <taxon>Actinomycetota</taxon>
        <taxon>Actinomycetes</taxon>
        <taxon>Propionibacteriales</taxon>
        <taxon>Nocardioidaceae</taxon>
        <taxon>Tenggerimyces</taxon>
    </lineage>
</organism>
<feature type="transmembrane region" description="Helical" evidence="1">
    <location>
        <begin position="157"/>
        <end position="177"/>
    </location>
</feature>